<accession>A0ABM8FNT6</accession>
<dbReference type="SUPFAM" id="SSF53448">
    <property type="entry name" value="Nucleotide-diphospho-sugar transferases"/>
    <property type="match status" value="1"/>
</dbReference>
<dbReference type="CDD" id="cd02511">
    <property type="entry name" value="Beta4Glucosyltransferase"/>
    <property type="match status" value="1"/>
</dbReference>
<dbReference type="GO" id="GO:0016740">
    <property type="term" value="F:transferase activity"/>
    <property type="evidence" value="ECO:0007669"/>
    <property type="project" value="UniProtKB-KW"/>
</dbReference>
<evidence type="ECO:0000256" key="1">
    <source>
        <dbReference type="ARBA" id="ARBA00038494"/>
    </source>
</evidence>
<evidence type="ECO:0000259" key="2">
    <source>
        <dbReference type="Pfam" id="PF00535"/>
    </source>
</evidence>
<dbReference type="InterPro" id="IPR001173">
    <property type="entry name" value="Glyco_trans_2-like"/>
</dbReference>
<name>A0ABM8FNT6_9BACT</name>
<dbReference type="PANTHER" id="PTHR43630:SF2">
    <property type="entry name" value="GLYCOSYLTRANSFERASE"/>
    <property type="match status" value="1"/>
</dbReference>
<dbReference type="Gene3D" id="3.90.550.10">
    <property type="entry name" value="Spore Coat Polysaccharide Biosynthesis Protein SpsA, Chain A"/>
    <property type="match status" value="1"/>
</dbReference>
<proteinExistence type="inferred from homology"/>
<keyword evidence="3" id="KW-0808">Transferase</keyword>
<reference evidence="3 4" key="1">
    <citation type="submission" date="2023-03" db="EMBL/GenBank/DDBJ databases">
        <title>Description of Hydrogenimonas sp. ISO32.</title>
        <authorList>
            <person name="Mino S."/>
            <person name="Fukazawa S."/>
            <person name="Sawabe T."/>
        </authorList>
    </citation>
    <scope>NUCLEOTIDE SEQUENCE [LARGE SCALE GENOMIC DNA]</scope>
    <source>
        <strain evidence="3 4">ISO32</strain>
    </source>
</reference>
<dbReference type="Pfam" id="PF00535">
    <property type="entry name" value="Glycos_transf_2"/>
    <property type="match status" value="1"/>
</dbReference>
<dbReference type="RefSeq" id="WP_286336484.1">
    <property type="nucleotide sequence ID" value="NZ_AP027370.1"/>
</dbReference>
<protein>
    <submittedName>
        <fullName evidence="3">Glycosyl transferase</fullName>
    </submittedName>
</protein>
<evidence type="ECO:0000313" key="3">
    <source>
        <dbReference type="EMBL" id="BDY13534.1"/>
    </source>
</evidence>
<organism evidence="3 4">
    <name type="scientific">Hydrogenimonas cancrithermarum</name>
    <dbReference type="NCBI Taxonomy" id="2993563"/>
    <lineage>
        <taxon>Bacteria</taxon>
        <taxon>Pseudomonadati</taxon>
        <taxon>Campylobacterota</taxon>
        <taxon>Epsilonproteobacteria</taxon>
        <taxon>Campylobacterales</taxon>
        <taxon>Hydrogenimonadaceae</taxon>
        <taxon>Hydrogenimonas</taxon>
    </lineage>
</organism>
<comment type="similarity">
    <text evidence="1">Belongs to the glycosyltransferase 2 family. WaaE/KdtX subfamily.</text>
</comment>
<dbReference type="PANTHER" id="PTHR43630">
    <property type="entry name" value="POLY-BETA-1,6-N-ACETYL-D-GLUCOSAMINE SYNTHASE"/>
    <property type="match status" value="1"/>
</dbReference>
<dbReference type="EMBL" id="AP027370">
    <property type="protein sequence ID" value="BDY13534.1"/>
    <property type="molecule type" value="Genomic_DNA"/>
</dbReference>
<sequence length="284" mass="34007">MINLTVVILTLNEEVNIEHSVGNVVGWAKEVFVLDSGSMDKTVEIAESLGAKTFYRKFDNYAAQRNYAIKELPIKTEWMLFLDADEYLPPELKQEIEKELDNPRADGYMIKFRFYFMGRWIKHGGYYGTKILRLFRKEKASVDRDMNEHVVINGIVGELKNDFIHDDHKGITEWISKHNKYATYEALELIKYDERKKNEKKDEFADLFGTQAQRKRWIREYIWNPLMPPLVRPFIYYFYRYFLKLGFLDGKPGFIYHFLQGLWWTFLIDVKYIEMKNKEKEKNV</sequence>
<keyword evidence="4" id="KW-1185">Reference proteome</keyword>
<feature type="domain" description="Glycosyltransferase 2-like" evidence="2">
    <location>
        <begin position="5"/>
        <end position="126"/>
    </location>
</feature>
<evidence type="ECO:0000313" key="4">
    <source>
        <dbReference type="Proteomes" id="UP001321445"/>
    </source>
</evidence>
<dbReference type="Proteomes" id="UP001321445">
    <property type="component" value="Chromosome"/>
</dbReference>
<dbReference type="InterPro" id="IPR029044">
    <property type="entry name" value="Nucleotide-diphossugar_trans"/>
</dbReference>
<gene>
    <name evidence="3" type="ORF">HCR_18460</name>
</gene>